<dbReference type="KEGG" id="ano:RR32_06715"/>
<evidence type="ECO:0000313" key="4">
    <source>
        <dbReference type="EMBL" id="AVF43760.1"/>
    </source>
</evidence>
<dbReference type="PROSITE" id="PS00213">
    <property type="entry name" value="LIPOCALIN"/>
    <property type="match status" value="1"/>
</dbReference>
<dbReference type="CDD" id="cd19438">
    <property type="entry name" value="lipocalin_Blc-like"/>
    <property type="match status" value="1"/>
</dbReference>
<gene>
    <name evidence="4" type="ORF">AL533_04865</name>
    <name evidence="5" type="ORF">GD578_12330</name>
</gene>
<evidence type="ECO:0000313" key="7">
    <source>
        <dbReference type="Proteomes" id="UP000325778"/>
    </source>
</evidence>
<name>A0A2L1VEU2_ACINO</name>
<reference evidence="6" key="2">
    <citation type="submission" date="2017-12" db="EMBL/GenBank/DDBJ databases">
        <title>FDA dAtabase for Regulatory Grade micrObial Sequences (FDA-ARGOS): Supporting development and validation of Infectious Disease Dx tests.</title>
        <authorList>
            <person name="Hoffmann M."/>
            <person name="Allard M."/>
            <person name="Evans P."/>
            <person name="Brown E."/>
            <person name="Tallon L."/>
            <person name="Sadzewicz L."/>
            <person name="Sengamalay N."/>
            <person name="Ott S."/>
            <person name="Godinez A."/>
            <person name="Nagaraj S."/>
            <person name="Vavikolanu K."/>
            <person name="Aluvathingal J."/>
            <person name="Nadendla S."/>
            <person name="Sichtig H."/>
        </authorList>
    </citation>
    <scope>NUCLEOTIDE SEQUENCE [LARGE SCALE GENOMIC DNA]</scope>
    <source>
        <strain evidence="6">FDAARGOS_129</strain>
    </source>
</reference>
<dbReference type="GO" id="GO:0006950">
    <property type="term" value="P:response to stress"/>
    <property type="evidence" value="ECO:0007669"/>
    <property type="project" value="UniProtKB-ARBA"/>
</dbReference>
<reference evidence="4" key="1">
    <citation type="submission" date="2017-12" db="EMBL/GenBank/DDBJ databases">
        <title>FDA dAtabase for Regulatory Grade micrObial Sequences (FDA-ARGOS): Supporting development and validation of Infectious Disease Dx tests.</title>
        <authorList>
            <person name="Campos J."/>
            <person name="Goldberg B."/>
            <person name="Tallon L."/>
            <person name="Sadzewicz L."/>
            <person name="Sengamalay N."/>
            <person name="Ott S."/>
            <person name="Godinez A."/>
            <person name="Nagaraj S."/>
            <person name="Vavikolanu K."/>
            <person name="Aluvathingal J."/>
            <person name="Nadendla S."/>
            <person name="Nandy P."/>
            <person name="Hobson J."/>
            <person name="Sichtig H."/>
        </authorList>
    </citation>
    <scope>NUCLEOTIDE SEQUENCE</scope>
    <source>
        <strain evidence="4">FDAARGOS_129</strain>
    </source>
</reference>
<evidence type="ECO:0000256" key="2">
    <source>
        <dbReference type="PIRNR" id="PIRNR036893"/>
    </source>
</evidence>
<comment type="similarity">
    <text evidence="1 2">Belongs to the calycin superfamily. Lipocalin family.</text>
</comment>
<feature type="domain" description="Lipocalin/cytosolic fatty-acid binding" evidence="3">
    <location>
        <begin position="39"/>
        <end position="185"/>
    </location>
</feature>
<sequence>MKLLFKSIVMSSSLAAVSLLAPLSTYAETTTKPVAVDAIDINKYVGKWYEIAHLPMFFQRNCIANTTATYSINADKTVGVLNSCTNKKGEVISSEGVAYPQNEGNSKLEVSFLPSGLRWIPFTKGDYWVLRVDPDYQVALVGGPSTEYLWILSRSPQIDQATYNSYLQTAKHYGYDVSKLIKTTQTNY</sequence>
<keyword evidence="2" id="KW-0732">Signal</keyword>
<dbReference type="Gene3D" id="2.40.128.20">
    <property type="match status" value="1"/>
</dbReference>
<dbReference type="InterPro" id="IPR002446">
    <property type="entry name" value="Lipocalin_bac"/>
</dbReference>
<comment type="subunit">
    <text evidence="2">Homodimer.</text>
</comment>
<dbReference type="GeneID" id="92796975"/>
<keyword evidence="2" id="KW-0472">Membrane</keyword>
<dbReference type="EMBL" id="CP045560">
    <property type="protein sequence ID" value="QGA45990.1"/>
    <property type="molecule type" value="Genomic_DNA"/>
</dbReference>
<feature type="chain" id="PRO_5041747371" description="Outer membrane lipoprotein Blc" evidence="2">
    <location>
        <begin position="28"/>
        <end position="188"/>
    </location>
</feature>
<dbReference type="SUPFAM" id="SSF50814">
    <property type="entry name" value="Lipocalins"/>
    <property type="match status" value="1"/>
</dbReference>
<evidence type="ECO:0000313" key="6">
    <source>
        <dbReference type="Proteomes" id="UP000237921"/>
    </source>
</evidence>
<evidence type="ECO:0000313" key="5">
    <source>
        <dbReference type="EMBL" id="QGA45990.1"/>
    </source>
</evidence>
<dbReference type="AlphaFoldDB" id="A0A2L1VEU2"/>
<accession>A0A334NLZ7</accession>
<dbReference type="EMBL" id="CP014019">
    <property type="protein sequence ID" value="AVF43760.1"/>
    <property type="molecule type" value="Genomic_DNA"/>
</dbReference>
<comment type="subcellular location">
    <subcellularLocation>
        <location evidence="2">Cell outer membrane</location>
    </subcellularLocation>
</comment>
<dbReference type="PRINTS" id="PR01171">
    <property type="entry name" value="BCTLIPOCALIN"/>
</dbReference>
<dbReference type="Proteomes" id="UP000325778">
    <property type="component" value="Chromosome"/>
</dbReference>
<keyword evidence="2" id="KW-0998">Cell outer membrane</keyword>
<feature type="signal peptide" evidence="2">
    <location>
        <begin position="1"/>
        <end position="27"/>
    </location>
</feature>
<dbReference type="Pfam" id="PF08212">
    <property type="entry name" value="Lipocalin_2"/>
    <property type="match status" value="1"/>
</dbReference>
<evidence type="ECO:0000259" key="3">
    <source>
        <dbReference type="Pfam" id="PF08212"/>
    </source>
</evidence>
<proteinExistence type="inferred from homology"/>
<keyword evidence="2" id="KW-0446">Lipid-binding</keyword>
<accession>A0A2L1VEU2</accession>
<dbReference type="InterPro" id="IPR047202">
    <property type="entry name" value="Lipocalin_Blc-like_dom"/>
</dbReference>
<organism evidence="4 6">
    <name type="scientific">Acinetobacter nosocomialis</name>
    <dbReference type="NCBI Taxonomy" id="106654"/>
    <lineage>
        <taxon>Bacteria</taxon>
        <taxon>Pseudomonadati</taxon>
        <taxon>Pseudomonadota</taxon>
        <taxon>Gammaproteobacteria</taxon>
        <taxon>Moraxellales</taxon>
        <taxon>Moraxellaceae</taxon>
        <taxon>Acinetobacter</taxon>
        <taxon>Acinetobacter calcoaceticus/baumannii complex</taxon>
    </lineage>
</organism>
<keyword evidence="2" id="KW-0449">Lipoprotein</keyword>
<protein>
    <recommendedName>
        <fullName evidence="2">Outer membrane lipoprotein Blc</fullName>
    </recommendedName>
</protein>
<dbReference type="Proteomes" id="UP000237921">
    <property type="component" value="Chromosome"/>
</dbReference>
<comment type="function">
    <text evidence="2">Involved in the storage or transport of lipids necessary for membrane maintenance under stressful conditions. Displays a binding preference for lysophospholipids.</text>
</comment>
<dbReference type="InterPro" id="IPR022272">
    <property type="entry name" value="Lipocalin_CS"/>
</dbReference>
<reference evidence="5 7" key="3">
    <citation type="journal article" date="2021" name="MSphere">
        <title>Complete Genome Sequencing of Acinetobacter baumannii AC1633 and Acinetobacter nosocomialis AC1530 Unveils a Large Multidrug-Resistant Plasmid Encoding the NDM-1 and OXA-58 Carbapenemases.</title>
        <authorList>
            <person name="Alattraqchi A.G."/>
            <person name="Mohd Rani F."/>
            <person name="A. Rahman N.I."/>
            <person name="Ismail S."/>
            <person name="Cleary D.W."/>
            <person name="Clarke S.C."/>
            <person name="Yeo C.C."/>
        </authorList>
    </citation>
    <scope>NUCLEOTIDE SEQUENCE [LARGE SCALE GENOMIC DNA]</scope>
    <source>
        <strain evidence="5 7">AC1530</strain>
    </source>
</reference>
<dbReference type="RefSeq" id="WP_002049130.1">
    <property type="nucleotide sequence ID" value="NZ_BBTJ01000010.1"/>
</dbReference>
<dbReference type="GO" id="GO:0008289">
    <property type="term" value="F:lipid binding"/>
    <property type="evidence" value="ECO:0007669"/>
    <property type="project" value="UniProtKB-UniRule"/>
</dbReference>
<dbReference type="InterPro" id="IPR000566">
    <property type="entry name" value="Lipocln_cytosolic_FA-bd_dom"/>
</dbReference>
<dbReference type="GO" id="GO:0009279">
    <property type="term" value="C:cell outer membrane"/>
    <property type="evidence" value="ECO:0007669"/>
    <property type="project" value="UniProtKB-SubCell"/>
</dbReference>
<dbReference type="InterPro" id="IPR012674">
    <property type="entry name" value="Calycin"/>
</dbReference>
<dbReference type="InterPro" id="IPR022271">
    <property type="entry name" value="Lipocalin_ApoD"/>
</dbReference>
<dbReference type="PANTHER" id="PTHR10612">
    <property type="entry name" value="APOLIPOPROTEIN D"/>
    <property type="match status" value="1"/>
</dbReference>
<evidence type="ECO:0000256" key="1">
    <source>
        <dbReference type="ARBA" id="ARBA00006889"/>
    </source>
</evidence>
<dbReference type="PIRSF" id="PIRSF036893">
    <property type="entry name" value="Lipocalin_ApoD"/>
    <property type="match status" value="1"/>
</dbReference>
<dbReference type="PANTHER" id="PTHR10612:SF34">
    <property type="entry name" value="APOLIPOPROTEIN D"/>
    <property type="match status" value="1"/>
</dbReference>